<evidence type="ECO:0000256" key="3">
    <source>
        <dbReference type="ARBA" id="ARBA00022750"/>
    </source>
</evidence>
<evidence type="ECO:0000256" key="2">
    <source>
        <dbReference type="ARBA" id="ARBA00022670"/>
    </source>
</evidence>
<dbReference type="Pfam" id="PF00026">
    <property type="entry name" value="Asp"/>
    <property type="match status" value="1"/>
</dbReference>
<dbReference type="InterPro" id="IPR034164">
    <property type="entry name" value="Pepsin-like_dom"/>
</dbReference>
<dbReference type="OrthoDB" id="15189at2759"/>
<dbReference type="GO" id="GO:0004190">
    <property type="term" value="F:aspartic-type endopeptidase activity"/>
    <property type="evidence" value="ECO:0007669"/>
    <property type="project" value="UniProtKB-KW"/>
</dbReference>
<dbReference type="InterPro" id="IPR033121">
    <property type="entry name" value="PEPTIDASE_A1"/>
</dbReference>
<keyword evidence="4 6" id="KW-0378">Hydrolase</keyword>
<keyword evidence="7" id="KW-0732">Signal</keyword>
<comment type="caution">
    <text evidence="9">The sequence shown here is derived from an EMBL/GenBank/DDBJ whole genome shotgun (WGS) entry which is preliminary data.</text>
</comment>
<evidence type="ECO:0000256" key="4">
    <source>
        <dbReference type="ARBA" id="ARBA00022801"/>
    </source>
</evidence>
<evidence type="ECO:0000256" key="7">
    <source>
        <dbReference type="SAM" id="SignalP"/>
    </source>
</evidence>
<protein>
    <recommendedName>
        <fullName evidence="8">Peptidase A1 domain-containing protein</fullName>
    </recommendedName>
</protein>
<dbReference type="SUPFAM" id="SSF50630">
    <property type="entry name" value="Acid proteases"/>
    <property type="match status" value="1"/>
</dbReference>
<feature type="domain" description="Peptidase A1" evidence="8">
    <location>
        <begin position="108"/>
        <end position="415"/>
    </location>
</feature>
<dbReference type="PANTHER" id="PTHR47966:SF51">
    <property type="entry name" value="BETA-SITE APP-CLEAVING ENZYME, ISOFORM A-RELATED"/>
    <property type="match status" value="1"/>
</dbReference>
<gene>
    <name evidence="9" type="ORF">GSI_04204</name>
</gene>
<dbReference type="Proteomes" id="UP000230002">
    <property type="component" value="Unassembled WGS sequence"/>
</dbReference>
<evidence type="ECO:0000256" key="6">
    <source>
        <dbReference type="RuleBase" id="RU000454"/>
    </source>
</evidence>
<reference evidence="9 10" key="1">
    <citation type="journal article" date="2015" name="Sci. Rep.">
        <title>Chromosome-level genome map provides insights into diverse defense mechanisms in the medicinal fungus Ganoderma sinense.</title>
        <authorList>
            <person name="Zhu Y."/>
            <person name="Xu J."/>
            <person name="Sun C."/>
            <person name="Zhou S."/>
            <person name="Xu H."/>
            <person name="Nelson D.R."/>
            <person name="Qian J."/>
            <person name="Song J."/>
            <person name="Luo H."/>
            <person name="Xiang L."/>
            <person name="Li Y."/>
            <person name="Xu Z."/>
            <person name="Ji A."/>
            <person name="Wang L."/>
            <person name="Lu S."/>
            <person name="Hayward A."/>
            <person name="Sun W."/>
            <person name="Li X."/>
            <person name="Schwartz D.C."/>
            <person name="Wang Y."/>
            <person name="Chen S."/>
        </authorList>
    </citation>
    <scope>NUCLEOTIDE SEQUENCE [LARGE SCALE GENOMIC DNA]</scope>
    <source>
        <strain evidence="9 10">ZZ0214-1</strain>
    </source>
</reference>
<organism evidence="9 10">
    <name type="scientific">Ganoderma sinense ZZ0214-1</name>
    <dbReference type="NCBI Taxonomy" id="1077348"/>
    <lineage>
        <taxon>Eukaryota</taxon>
        <taxon>Fungi</taxon>
        <taxon>Dikarya</taxon>
        <taxon>Basidiomycota</taxon>
        <taxon>Agaricomycotina</taxon>
        <taxon>Agaricomycetes</taxon>
        <taxon>Polyporales</taxon>
        <taxon>Polyporaceae</taxon>
        <taxon>Ganoderma</taxon>
    </lineage>
</organism>
<comment type="similarity">
    <text evidence="1 6">Belongs to the peptidase A1 family.</text>
</comment>
<evidence type="ECO:0000256" key="5">
    <source>
        <dbReference type="PIRSR" id="PIRSR601461-1"/>
    </source>
</evidence>
<name>A0A2G8SIJ5_9APHY</name>
<keyword evidence="3 6" id="KW-0064">Aspartyl protease</keyword>
<keyword evidence="10" id="KW-1185">Reference proteome</keyword>
<dbReference type="Gene3D" id="2.40.70.10">
    <property type="entry name" value="Acid Proteases"/>
    <property type="match status" value="2"/>
</dbReference>
<dbReference type="PROSITE" id="PS00141">
    <property type="entry name" value="ASP_PROTEASE"/>
    <property type="match status" value="1"/>
</dbReference>
<feature type="active site" evidence="5">
    <location>
        <position position="305"/>
    </location>
</feature>
<dbReference type="FunFam" id="2.40.70.10:FF:000115">
    <property type="entry name" value="Lysosomal aspartic protease"/>
    <property type="match status" value="1"/>
</dbReference>
<dbReference type="PROSITE" id="PS51767">
    <property type="entry name" value="PEPTIDASE_A1"/>
    <property type="match status" value="1"/>
</dbReference>
<dbReference type="InterPro" id="IPR001969">
    <property type="entry name" value="Aspartic_peptidase_AS"/>
</dbReference>
<dbReference type="PANTHER" id="PTHR47966">
    <property type="entry name" value="BETA-SITE APP-CLEAVING ENZYME, ISOFORM A-RELATED"/>
    <property type="match status" value="1"/>
</dbReference>
<evidence type="ECO:0000313" key="9">
    <source>
        <dbReference type="EMBL" id="PIL33581.1"/>
    </source>
</evidence>
<evidence type="ECO:0000259" key="8">
    <source>
        <dbReference type="PROSITE" id="PS51767"/>
    </source>
</evidence>
<feature type="active site" evidence="5">
    <location>
        <position position="126"/>
    </location>
</feature>
<keyword evidence="2 6" id="KW-0645">Protease</keyword>
<dbReference type="PRINTS" id="PR00792">
    <property type="entry name" value="PEPSIN"/>
</dbReference>
<evidence type="ECO:0000256" key="1">
    <source>
        <dbReference type="ARBA" id="ARBA00007447"/>
    </source>
</evidence>
<dbReference type="CDD" id="cd05471">
    <property type="entry name" value="pepsin_like"/>
    <property type="match status" value="1"/>
</dbReference>
<dbReference type="STRING" id="1077348.A0A2G8SIJ5"/>
<feature type="signal peptide" evidence="7">
    <location>
        <begin position="1"/>
        <end position="18"/>
    </location>
</feature>
<feature type="chain" id="PRO_5013715136" description="Peptidase A1 domain-containing protein" evidence="7">
    <location>
        <begin position="19"/>
        <end position="418"/>
    </location>
</feature>
<sequence length="418" mass="45298">MYMKASLVALALVLPAAASPITSGLGTRIPFQKRNTLTDSEGMFDFAKAARQVARDHNKHRNNLQNLERNVGRHAFNEGAEIKPFMPVPALARRQSESLTDENHDEYWAGNIGIGTPFQQFLVDFDTGSSDLWVPSTNCSDAQFAKKKKYDPTVSSTGVRTDKEFILRYGDGSSVSGPVWQEVIQVASITVKDQYFAPVHILSDSFAPETDDGILGLAFQSLSNIHEPPFVNNAKAQGAIKDAVFGFRIAKTGSELYIGGTDASQYTGDIEYHSVVGNTGYWQIGGGQLTLGSTVVSSGMKTIIDSGTTLIYGPPDMVAKLYSNIPGSAVYQQNKEFYTYPCANVPSNITLSWGGKQWTISADNFKAGKADSTHCVGAISAKDLGLGDNVWLVGDSFMKNVYTAFSFEQNSVGFAVLN</sequence>
<dbReference type="GO" id="GO:0006508">
    <property type="term" value="P:proteolysis"/>
    <property type="evidence" value="ECO:0007669"/>
    <property type="project" value="UniProtKB-KW"/>
</dbReference>
<evidence type="ECO:0000313" key="10">
    <source>
        <dbReference type="Proteomes" id="UP000230002"/>
    </source>
</evidence>
<dbReference type="AlphaFoldDB" id="A0A2G8SIJ5"/>
<dbReference type="EMBL" id="AYKW01000007">
    <property type="protein sequence ID" value="PIL33581.1"/>
    <property type="molecule type" value="Genomic_DNA"/>
</dbReference>
<accession>A0A2G8SIJ5</accession>
<dbReference type="InterPro" id="IPR001461">
    <property type="entry name" value="Aspartic_peptidase_A1"/>
</dbReference>
<dbReference type="InterPro" id="IPR021109">
    <property type="entry name" value="Peptidase_aspartic_dom_sf"/>
</dbReference>
<proteinExistence type="inferred from homology"/>